<protein>
    <submittedName>
        <fullName evidence="2">Uncharacterized protein</fullName>
    </submittedName>
</protein>
<dbReference type="AlphaFoldDB" id="A0A382AB39"/>
<dbReference type="EMBL" id="UINC01024667">
    <property type="protein sequence ID" value="SVA98755.1"/>
    <property type="molecule type" value="Genomic_DNA"/>
</dbReference>
<organism evidence="2">
    <name type="scientific">marine metagenome</name>
    <dbReference type="NCBI Taxonomy" id="408172"/>
    <lineage>
        <taxon>unclassified sequences</taxon>
        <taxon>metagenomes</taxon>
        <taxon>ecological metagenomes</taxon>
    </lineage>
</organism>
<proteinExistence type="predicted"/>
<reference evidence="2" key="1">
    <citation type="submission" date="2018-05" db="EMBL/GenBank/DDBJ databases">
        <authorList>
            <person name="Lanie J.A."/>
            <person name="Ng W.-L."/>
            <person name="Kazmierczak K.M."/>
            <person name="Andrzejewski T.M."/>
            <person name="Davidsen T.M."/>
            <person name="Wayne K.J."/>
            <person name="Tettelin H."/>
            <person name="Glass J.I."/>
            <person name="Rusch D."/>
            <person name="Podicherti R."/>
            <person name="Tsui H.-C.T."/>
            <person name="Winkler M.E."/>
        </authorList>
    </citation>
    <scope>NUCLEOTIDE SEQUENCE</scope>
</reference>
<gene>
    <name evidence="2" type="ORF">METZ01_LOCUS151609</name>
</gene>
<accession>A0A382AB39</accession>
<feature type="region of interest" description="Disordered" evidence="1">
    <location>
        <begin position="360"/>
        <end position="394"/>
    </location>
</feature>
<evidence type="ECO:0000313" key="2">
    <source>
        <dbReference type="EMBL" id="SVA98755.1"/>
    </source>
</evidence>
<evidence type="ECO:0000256" key="1">
    <source>
        <dbReference type="SAM" id="MobiDB-lite"/>
    </source>
</evidence>
<sequence>MKYSHKKLAPPWSGTCLFFDPSKVRDSDGNGNALPESQWSQESKNYRTMYEDCFRLWGQYAQALRNAFKFKVAETHFYEAIKRTSDRIEVTAYLPFESVFIQITPDKSWGDDPDWIEDGFKELLFCERQKCKEDYPELNLKKGETFICITPAIYISKEGIKAIREEGYKNKGLTPLDPNDHGVRLYPIELHLEENQQVVFEKSEYFKNHPHWRFIDESRGGLNAYAKGADPTDWNNKQLTSMYLIHFFNFLWLLNFKESKQTNYGRIKAENVIRRKPKHRKKHPVYEYSVLELDLNKDEPSTNIIMPRECAKKRQHMVIGHWRTYKKPLKSGPNKGKTDVLIKEHWRGDKSLGVIRKDYIFNGPDTGEQNDKKGVPRDKSEIQTGEPDDESTIH</sequence>
<name>A0A382AB39_9ZZZZ</name>
<feature type="compositionally biased region" description="Basic and acidic residues" evidence="1">
    <location>
        <begin position="369"/>
        <end position="381"/>
    </location>
</feature>